<accession>A0A4Y2EMS0</accession>
<gene>
    <name evidence="1" type="ORF">AVEN_104074_1</name>
</gene>
<organism evidence="1 2">
    <name type="scientific">Araneus ventricosus</name>
    <name type="common">Orbweaver spider</name>
    <name type="synonym">Epeira ventricosa</name>
    <dbReference type="NCBI Taxonomy" id="182803"/>
    <lineage>
        <taxon>Eukaryota</taxon>
        <taxon>Metazoa</taxon>
        <taxon>Ecdysozoa</taxon>
        <taxon>Arthropoda</taxon>
        <taxon>Chelicerata</taxon>
        <taxon>Arachnida</taxon>
        <taxon>Araneae</taxon>
        <taxon>Araneomorphae</taxon>
        <taxon>Entelegynae</taxon>
        <taxon>Araneoidea</taxon>
        <taxon>Araneidae</taxon>
        <taxon>Araneus</taxon>
    </lineage>
</organism>
<proteinExistence type="predicted"/>
<evidence type="ECO:0000313" key="2">
    <source>
        <dbReference type="Proteomes" id="UP000499080"/>
    </source>
</evidence>
<dbReference type="AlphaFoldDB" id="A0A4Y2EMS0"/>
<dbReference type="EMBL" id="BGPR01093139">
    <property type="protein sequence ID" value="GBM29827.1"/>
    <property type="molecule type" value="Genomic_DNA"/>
</dbReference>
<dbReference type="Proteomes" id="UP000499080">
    <property type="component" value="Unassembled WGS sequence"/>
</dbReference>
<name>A0A4Y2EMS0_ARAVE</name>
<evidence type="ECO:0000313" key="1">
    <source>
        <dbReference type="EMBL" id="GBM29827.1"/>
    </source>
</evidence>
<protein>
    <submittedName>
        <fullName evidence="1">Uncharacterized protein</fullName>
    </submittedName>
</protein>
<keyword evidence="2" id="KW-1185">Reference proteome</keyword>
<reference evidence="1 2" key="1">
    <citation type="journal article" date="2019" name="Sci. Rep.">
        <title>Orb-weaving spider Araneus ventricosus genome elucidates the spidroin gene catalogue.</title>
        <authorList>
            <person name="Kono N."/>
            <person name="Nakamura H."/>
            <person name="Ohtoshi R."/>
            <person name="Moran D.A.P."/>
            <person name="Shinohara A."/>
            <person name="Yoshida Y."/>
            <person name="Fujiwara M."/>
            <person name="Mori M."/>
            <person name="Tomita M."/>
            <person name="Arakawa K."/>
        </authorList>
    </citation>
    <scope>NUCLEOTIDE SEQUENCE [LARGE SCALE GENOMIC DNA]</scope>
</reference>
<dbReference type="OrthoDB" id="6515318at2759"/>
<sequence>MDDGINSCDVMSHVVMVVNSERCGTGEFLVRNLNQRLGVYVNLYLPRSRAKQDLKQRALAKLQRRWDDGINGRSTYEIIKKVGLRNHNWPRQLIQFITGHGSFPSYLFRFGKHPDNCCACGEPGTPFHYATKCRLTLSYHFKCPADQHIEAWLKSITNHRLLRNKIIDLLNFITSREDLLKSEQPE</sequence>
<comment type="caution">
    <text evidence="1">The sequence shown here is derived from an EMBL/GenBank/DDBJ whole genome shotgun (WGS) entry which is preliminary data.</text>
</comment>